<protein>
    <recommendedName>
        <fullName evidence="3">C-type lectin domain-containing protein</fullName>
    </recommendedName>
</protein>
<dbReference type="SUPFAM" id="SSF56436">
    <property type="entry name" value="C-type lectin-like"/>
    <property type="match status" value="1"/>
</dbReference>
<dbReference type="GO" id="GO:0005886">
    <property type="term" value="C:plasma membrane"/>
    <property type="evidence" value="ECO:0007669"/>
    <property type="project" value="TreeGrafter"/>
</dbReference>
<reference evidence="4 5" key="1">
    <citation type="submission" date="2024-05" db="EMBL/GenBank/DDBJ databases">
        <authorList>
            <person name="Wallberg A."/>
        </authorList>
    </citation>
    <scope>NUCLEOTIDE SEQUENCE [LARGE SCALE GENOMIC DNA]</scope>
</reference>
<name>A0AAV2S1N6_MEGNR</name>
<keyword evidence="1" id="KW-0472">Membrane</keyword>
<dbReference type="EMBL" id="CAXKWB010038108">
    <property type="protein sequence ID" value="CAL4151176.1"/>
    <property type="molecule type" value="Genomic_DNA"/>
</dbReference>
<keyword evidence="2" id="KW-1015">Disulfide bond</keyword>
<dbReference type="PANTHER" id="PTHR46784:SF1">
    <property type="entry name" value="KILLER CELL LECTIN-LIKE RECEPTOR SUBFAMILY B MEMBER 1"/>
    <property type="match status" value="1"/>
</dbReference>
<dbReference type="InterPro" id="IPR001304">
    <property type="entry name" value="C-type_lectin-like"/>
</dbReference>
<accession>A0AAV2S1N6</accession>
<gene>
    <name evidence="4" type="ORF">MNOR_LOCUS30703</name>
</gene>
<keyword evidence="1" id="KW-1133">Transmembrane helix</keyword>
<evidence type="ECO:0000256" key="2">
    <source>
        <dbReference type="ARBA" id="ARBA00023157"/>
    </source>
</evidence>
<dbReference type="GO" id="GO:0009986">
    <property type="term" value="C:cell surface"/>
    <property type="evidence" value="ECO:0007669"/>
    <property type="project" value="TreeGrafter"/>
</dbReference>
<sequence length="352" mass="39852">VRTCPLVGSSCGRRGRCRTGSCQAGEVVHSGDCGGGSCACCASTIVKRQVKPEDLAGVAETDDNVVKKDSAIFSTTDDGGMCPNGYMYIASQCLLFNVKESVEWDTAEQICGQLRGRLVNVLDPKALSTFFKTNNVKNNFWLGARDSSSPNEGTWRWTNGYILDKSFPWSETRNMDNQECLEWDANIQGYQGNVCVKSQNFICESTTTGNVEYKKSIGQVTYIDECKKIEFMEVIQLICTRRQMPLRSGKSLGQDYLEDNDLHSLEKYGDNMEHDFYSHIDETIEGIHMDDFGMGEMEFYDSEEERMIKQEFLDDLYDLDYLQNDPFNYQDTLIQEIEAVTLSKENIDKLLP</sequence>
<evidence type="ECO:0000313" key="4">
    <source>
        <dbReference type="EMBL" id="CAL4151176.1"/>
    </source>
</evidence>
<dbReference type="SMART" id="SM00034">
    <property type="entry name" value="CLECT"/>
    <property type="match status" value="1"/>
</dbReference>
<evidence type="ECO:0000259" key="3">
    <source>
        <dbReference type="PROSITE" id="PS50041"/>
    </source>
</evidence>
<dbReference type="Proteomes" id="UP001497623">
    <property type="component" value="Unassembled WGS sequence"/>
</dbReference>
<dbReference type="Pfam" id="PF00059">
    <property type="entry name" value="Lectin_C"/>
    <property type="match status" value="1"/>
</dbReference>
<dbReference type="Gene3D" id="3.10.100.10">
    <property type="entry name" value="Mannose-Binding Protein A, subunit A"/>
    <property type="match status" value="1"/>
</dbReference>
<keyword evidence="1" id="KW-0812">Transmembrane</keyword>
<comment type="caution">
    <text evidence="4">The sequence shown here is derived from an EMBL/GenBank/DDBJ whole genome shotgun (WGS) entry which is preliminary data.</text>
</comment>
<dbReference type="AlphaFoldDB" id="A0AAV2S1N6"/>
<dbReference type="InterPro" id="IPR016186">
    <property type="entry name" value="C-type_lectin-like/link_sf"/>
</dbReference>
<proteinExistence type="predicted"/>
<feature type="non-terminal residue" evidence="4">
    <location>
        <position position="1"/>
    </location>
</feature>
<dbReference type="PANTHER" id="PTHR46784">
    <property type="entry name" value="KILLER CELL LECTIN-LIKE RECEPTOR SUBFAMILY B MEMBER 1"/>
    <property type="match status" value="1"/>
</dbReference>
<feature type="domain" description="C-type lectin" evidence="3">
    <location>
        <begin position="89"/>
        <end position="204"/>
    </location>
</feature>
<organism evidence="4 5">
    <name type="scientific">Meganyctiphanes norvegica</name>
    <name type="common">Northern krill</name>
    <name type="synonym">Thysanopoda norvegica</name>
    <dbReference type="NCBI Taxonomy" id="48144"/>
    <lineage>
        <taxon>Eukaryota</taxon>
        <taxon>Metazoa</taxon>
        <taxon>Ecdysozoa</taxon>
        <taxon>Arthropoda</taxon>
        <taxon>Crustacea</taxon>
        <taxon>Multicrustacea</taxon>
        <taxon>Malacostraca</taxon>
        <taxon>Eumalacostraca</taxon>
        <taxon>Eucarida</taxon>
        <taxon>Euphausiacea</taxon>
        <taxon>Euphausiidae</taxon>
        <taxon>Meganyctiphanes</taxon>
    </lineage>
</organism>
<evidence type="ECO:0000313" key="5">
    <source>
        <dbReference type="Proteomes" id="UP001497623"/>
    </source>
</evidence>
<dbReference type="InterPro" id="IPR051527">
    <property type="entry name" value="KLR_subfamily_B"/>
</dbReference>
<keyword evidence="5" id="KW-1185">Reference proteome</keyword>
<feature type="non-terminal residue" evidence="4">
    <location>
        <position position="352"/>
    </location>
</feature>
<dbReference type="GO" id="GO:0038023">
    <property type="term" value="F:signaling receptor activity"/>
    <property type="evidence" value="ECO:0007669"/>
    <property type="project" value="TreeGrafter"/>
</dbReference>
<dbReference type="PROSITE" id="PS50041">
    <property type="entry name" value="C_TYPE_LECTIN_2"/>
    <property type="match status" value="1"/>
</dbReference>
<dbReference type="InterPro" id="IPR016187">
    <property type="entry name" value="CTDL_fold"/>
</dbReference>
<evidence type="ECO:0000256" key="1">
    <source>
        <dbReference type="ARBA" id="ARBA00022989"/>
    </source>
</evidence>
<dbReference type="CDD" id="cd00037">
    <property type="entry name" value="CLECT"/>
    <property type="match status" value="1"/>
</dbReference>